<proteinExistence type="predicted"/>
<dbReference type="RefSeq" id="WP_274338781.1">
    <property type="nucleotide sequence ID" value="NZ_CP118109.1"/>
</dbReference>
<dbReference type="PROSITE" id="PS50880">
    <property type="entry name" value="TOPRIM"/>
    <property type="match status" value="1"/>
</dbReference>
<accession>A0ABY7XI02</accession>
<dbReference type="EMBL" id="CP118109">
    <property type="protein sequence ID" value="WDI05233.1"/>
    <property type="molecule type" value="Genomic_DNA"/>
</dbReference>
<dbReference type="SMART" id="SM00400">
    <property type="entry name" value="ZnF_CHCC"/>
    <property type="match status" value="1"/>
</dbReference>
<name>A0ABY7XI02_9BACL</name>
<organism evidence="11 12">
    <name type="scientific">Paenibacillus urinalis</name>
    <dbReference type="NCBI Taxonomy" id="521520"/>
    <lineage>
        <taxon>Bacteria</taxon>
        <taxon>Bacillati</taxon>
        <taxon>Bacillota</taxon>
        <taxon>Bacilli</taxon>
        <taxon>Bacillales</taxon>
        <taxon>Paenibacillaceae</taxon>
        <taxon>Paenibacillus</taxon>
    </lineage>
</organism>
<keyword evidence="4" id="KW-0548">Nucleotidyltransferase</keyword>
<evidence type="ECO:0000256" key="5">
    <source>
        <dbReference type="ARBA" id="ARBA00022705"/>
    </source>
</evidence>
<keyword evidence="11" id="KW-0614">Plasmid</keyword>
<evidence type="ECO:0000256" key="2">
    <source>
        <dbReference type="ARBA" id="ARBA00022515"/>
    </source>
</evidence>
<evidence type="ECO:0000256" key="9">
    <source>
        <dbReference type="ARBA" id="ARBA00023163"/>
    </source>
</evidence>
<keyword evidence="8" id="KW-0862">Zinc</keyword>
<dbReference type="PANTHER" id="PTHR30313">
    <property type="entry name" value="DNA PRIMASE"/>
    <property type="match status" value="1"/>
</dbReference>
<dbReference type="InterPro" id="IPR036977">
    <property type="entry name" value="DNA_primase_Znf_CHC2"/>
</dbReference>
<gene>
    <name evidence="11" type="ORF">PUW25_25835</name>
</gene>
<dbReference type="SUPFAM" id="SSF57783">
    <property type="entry name" value="Zinc beta-ribbon"/>
    <property type="match status" value="1"/>
</dbReference>
<dbReference type="InterPro" id="IPR050219">
    <property type="entry name" value="DnaG_primase"/>
</dbReference>
<dbReference type="Proteomes" id="UP001221519">
    <property type="component" value="Plasmid unnamed1"/>
</dbReference>
<keyword evidence="5" id="KW-0235">DNA replication</keyword>
<dbReference type="PANTHER" id="PTHR30313:SF2">
    <property type="entry name" value="DNA PRIMASE"/>
    <property type="match status" value="1"/>
</dbReference>
<dbReference type="Gene3D" id="3.40.1360.10">
    <property type="match status" value="1"/>
</dbReference>
<evidence type="ECO:0000256" key="3">
    <source>
        <dbReference type="ARBA" id="ARBA00022679"/>
    </source>
</evidence>
<sequence length="455" mass="51966">MSAFYPDNFKSELKEKADIVQVISQFTTLTPMGSNVFGICPFHNDHSPSMQIRPDTQTFYCHACGAGSKNHSTVQASDVYGFLKGILNVNMGGAIEWLSSFLNIPLPPMNPEEAKRENIRSQWVQYCEESGRRFHDRLLESTEGLNYLYNRGFDINDIKLWNLGLGDDQVYDFRNTKDRIVFSLYDYWGNLVSFTGRVLLPDNVLKAKNDQLKSDNKPTIVKYLDRIGLKKDDANYANHPYPEFVKGDHLYGIHIAKDFIRRFGVAIIVEGWTDIIKLHKYGAQHAVATMGVALTLNQVKLLKRAGAKSAIIMRDGDPAGEAAIQRDSKILKENGIEPLVLALSPGLDPCTVCDNFNMVDDSFARFIERYTMQLNQYRLKRIYQETHEDIVYHQSRISGLQNERMRKVIEVLSSIENPVEKDIYVRQASELFGVNYESIQAHVSHYQEKGVFMVR</sequence>
<dbReference type="CDD" id="cd03364">
    <property type="entry name" value="TOPRIM_DnaG_primases"/>
    <property type="match status" value="1"/>
</dbReference>
<evidence type="ECO:0000256" key="4">
    <source>
        <dbReference type="ARBA" id="ARBA00022695"/>
    </source>
</evidence>
<keyword evidence="3" id="KW-0808">Transferase</keyword>
<dbReference type="Pfam" id="PF01807">
    <property type="entry name" value="Zn_ribbon_DnaG"/>
    <property type="match status" value="1"/>
</dbReference>
<dbReference type="SUPFAM" id="SSF56731">
    <property type="entry name" value="DNA primase core"/>
    <property type="match status" value="1"/>
</dbReference>
<protein>
    <submittedName>
        <fullName evidence="11">CHC2 zinc finger domain-containing protein</fullName>
    </submittedName>
</protein>
<evidence type="ECO:0000256" key="1">
    <source>
        <dbReference type="ARBA" id="ARBA00022478"/>
    </source>
</evidence>
<keyword evidence="1" id="KW-0240">DNA-directed RNA polymerase</keyword>
<evidence type="ECO:0000256" key="7">
    <source>
        <dbReference type="ARBA" id="ARBA00022771"/>
    </source>
</evidence>
<dbReference type="SMART" id="SM00493">
    <property type="entry name" value="TOPRIM"/>
    <property type="match status" value="1"/>
</dbReference>
<evidence type="ECO:0000313" key="11">
    <source>
        <dbReference type="EMBL" id="WDI05233.1"/>
    </source>
</evidence>
<evidence type="ECO:0000256" key="8">
    <source>
        <dbReference type="ARBA" id="ARBA00022833"/>
    </source>
</evidence>
<keyword evidence="2" id="KW-0639">Primosome</keyword>
<reference evidence="11 12" key="1">
    <citation type="submission" date="2023-02" db="EMBL/GenBank/DDBJ databases">
        <title>Pathogen: clinical or host-associated sample.</title>
        <authorList>
            <person name="Hergert J."/>
            <person name="Casey R."/>
            <person name="Wagner J."/>
            <person name="Young E.L."/>
            <person name="Oakeson K.F."/>
        </authorList>
    </citation>
    <scope>NUCLEOTIDE SEQUENCE [LARGE SCALE GENOMIC DNA]</scope>
    <source>
        <strain evidence="11 12">2022CK-00829</strain>
        <plasmid evidence="11 12">unnamed1</plasmid>
    </source>
</reference>
<keyword evidence="6" id="KW-0479">Metal-binding</keyword>
<evidence type="ECO:0000256" key="6">
    <source>
        <dbReference type="ARBA" id="ARBA00022723"/>
    </source>
</evidence>
<keyword evidence="7" id="KW-0863">Zinc-finger</keyword>
<dbReference type="InterPro" id="IPR006171">
    <property type="entry name" value="TOPRIM_dom"/>
</dbReference>
<evidence type="ECO:0000259" key="10">
    <source>
        <dbReference type="PROSITE" id="PS50880"/>
    </source>
</evidence>
<feature type="domain" description="Toprim" evidence="10">
    <location>
        <begin position="264"/>
        <end position="346"/>
    </location>
</feature>
<geneLocation type="plasmid" evidence="11 12">
    <name>unnamed1</name>
</geneLocation>
<evidence type="ECO:0000313" key="12">
    <source>
        <dbReference type="Proteomes" id="UP001221519"/>
    </source>
</evidence>
<dbReference type="Pfam" id="PF10410">
    <property type="entry name" value="DnaB_bind"/>
    <property type="match status" value="1"/>
</dbReference>
<keyword evidence="9" id="KW-0804">Transcription</keyword>
<dbReference type="InterPro" id="IPR002694">
    <property type="entry name" value="Znf_CHC2"/>
</dbReference>
<dbReference type="Gene3D" id="3.90.580.10">
    <property type="entry name" value="Zinc finger, CHC2-type domain"/>
    <property type="match status" value="1"/>
</dbReference>
<keyword evidence="12" id="KW-1185">Reference proteome</keyword>
<dbReference type="InterPro" id="IPR034151">
    <property type="entry name" value="TOPRIM_DnaG_bac"/>
</dbReference>
<dbReference type="InterPro" id="IPR019475">
    <property type="entry name" value="DNA_primase_DnaB-bd"/>
</dbReference>
<dbReference type="Pfam" id="PF13155">
    <property type="entry name" value="Toprim_2"/>
    <property type="match status" value="1"/>
</dbReference>